<organism evidence="1 4">
    <name type="scientific">Streptomyces radicis</name>
    <dbReference type="NCBI Taxonomy" id="1750517"/>
    <lineage>
        <taxon>Bacteria</taxon>
        <taxon>Bacillati</taxon>
        <taxon>Actinomycetota</taxon>
        <taxon>Actinomycetes</taxon>
        <taxon>Kitasatosporales</taxon>
        <taxon>Streptomycetaceae</taxon>
        <taxon>Streptomyces</taxon>
    </lineage>
</organism>
<proteinExistence type="predicted"/>
<evidence type="ECO:0000313" key="2">
    <source>
        <dbReference type="EMBL" id="RKN22998.1"/>
    </source>
</evidence>
<keyword evidence="3" id="KW-1185">Reference proteome</keyword>
<gene>
    <name evidence="2" type="ORF">D7318_13335</name>
    <name evidence="1" type="ORF">D7319_13190</name>
</gene>
<reference evidence="3 4" key="1">
    <citation type="submission" date="2018-09" db="EMBL/GenBank/DDBJ databases">
        <title>Streptomyces sp. nov. DS1-2, an endophytic actinomycete isolated from roots of Dendrobium scabrilingue.</title>
        <authorList>
            <person name="Kuncharoen N."/>
            <person name="Kudo T."/>
            <person name="Ohkuma M."/>
            <person name="Yuki M."/>
            <person name="Tanasupawat S."/>
        </authorList>
    </citation>
    <scope>NUCLEOTIDE SEQUENCE [LARGE SCALE GENOMIC DNA]</scope>
    <source>
        <strain evidence="1 4">AZ1-7</strain>
        <strain evidence="2 3">DS1-2</strain>
    </source>
</reference>
<evidence type="ECO:0000313" key="4">
    <source>
        <dbReference type="Proteomes" id="UP000275024"/>
    </source>
</evidence>
<dbReference type="AlphaFoldDB" id="A0A3A9WIV4"/>
<evidence type="ECO:0000313" key="1">
    <source>
        <dbReference type="EMBL" id="RKN09404.1"/>
    </source>
</evidence>
<name>A0A3A9WIV4_9ACTN</name>
<protein>
    <submittedName>
        <fullName evidence="1">Uncharacterized protein</fullName>
    </submittedName>
</protein>
<dbReference type="OrthoDB" id="4243901at2"/>
<dbReference type="EMBL" id="RBDY01000008">
    <property type="protein sequence ID" value="RKN22998.1"/>
    <property type="molecule type" value="Genomic_DNA"/>
</dbReference>
<dbReference type="EMBL" id="RBDX01000008">
    <property type="protein sequence ID" value="RKN09404.1"/>
    <property type="molecule type" value="Genomic_DNA"/>
</dbReference>
<dbReference type="Proteomes" id="UP000275024">
    <property type="component" value="Unassembled WGS sequence"/>
</dbReference>
<sequence>MTDARGVCARSATDLSVNAPYVRGWAEAKHAADRLAEQLHTLDLDALFPQLKADVNVFGEGIVRLGTIRPATAQALATLIMTGLTNEVLRRAAAEDDPPTATS</sequence>
<evidence type="ECO:0000313" key="3">
    <source>
        <dbReference type="Proteomes" id="UP000268652"/>
    </source>
</evidence>
<dbReference type="RefSeq" id="WP_120697173.1">
    <property type="nucleotide sequence ID" value="NZ_RBDX01000008.1"/>
</dbReference>
<accession>A0A3A9WIV4</accession>
<dbReference type="Proteomes" id="UP000268652">
    <property type="component" value="Unassembled WGS sequence"/>
</dbReference>
<comment type="caution">
    <text evidence="1">The sequence shown here is derived from an EMBL/GenBank/DDBJ whole genome shotgun (WGS) entry which is preliminary data.</text>
</comment>